<sequence length="270" mass="29751">MLPVWLTYAWNDNTDGDVDFIAQQLAGVGLETRLDRWTLSAGQRLWEQIGRELSKDDLAAWIILATQNSCGSEACKEELAYALDRALGKHGQGFPVIALFQSSVDRSILPPALGVRLCVSMKDSHWLERIKAAAERRTPAIPREELQPYAITVHTVTSDSFGRFAIEVRPRAGTWAPFYAAVPTSEKESVKMKLAYGPRSTLPQGIVLHQYGPIDGRDASGQPLSGYKAADEASPTMSYYIFCASLPSALMFGVLNSQPQFKVDINTTNK</sequence>
<name>A0ABY7GU75_9BACT</name>
<dbReference type="InterPro" id="IPR035897">
    <property type="entry name" value="Toll_tir_struct_dom_sf"/>
</dbReference>
<dbReference type="Gene3D" id="3.40.50.10140">
    <property type="entry name" value="Toll/interleukin-1 receptor homology (TIR) domain"/>
    <property type="match status" value="1"/>
</dbReference>
<reference evidence="2" key="1">
    <citation type="submission" date="2022-11" db="EMBL/GenBank/DDBJ databases">
        <title>Minimal conservation of predation-associated metabolite biosynthetic gene clusters underscores biosynthetic potential of Myxococcota including descriptions for ten novel species: Archangium lansinium sp. nov., Myxococcus landrumus sp. nov., Nannocystis bai.</title>
        <authorList>
            <person name="Ahearne A."/>
            <person name="Stevens C."/>
            <person name="Dowd S."/>
        </authorList>
    </citation>
    <scope>NUCLEOTIDE SEQUENCE</scope>
    <source>
        <strain evidence="2">Fl3</strain>
    </source>
</reference>
<dbReference type="RefSeq" id="WP_269032848.1">
    <property type="nucleotide sequence ID" value="NZ_CP114040.1"/>
</dbReference>
<dbReference type="EMBL" id="CP114040">
    <property type="protein sequence ID" value="WAS90521.1"/>
    <property type="molecule type" value="Genomic_DNA"/>
</dbReference>
<feature type="domain" description="TIR" evidence="1">
    <location>
        <begin position="4"/>
        <end position="122"/>
    </location>
</feature>
<dbReference type="Pfam" id="PF13676">
    <property type="entry name" value="TIR_2"/>
    <property type="match status" value="1"/>
</dbReference>
<evidence type="ECO:0000313" key="2">
    <source>
        <dbReference type="EMBL" id="WAS90521.1"/>
    </source>
</evidence>
<evidence type="ECO:0000313" key="3">
    <source>
        <dbReference type="Proteomes" id="UP001164459"/>
    </source>
</evidence>
<organism evidence="2 3">
    <name type="scientific">Nannocystis punicea</name>
    <dbReference type="NCBI Taxonomy" id="2995304"/>
    <lineage>
        <taxon>Bacteria</taxon>
        <taxon>Pseudomonadati</taxon>
        <taxon>Myxococcota</taxon>
        <taxon>Polyangia</taxon>
        <taxon>Nannocystales</taxon>
        <taxon>Nannocystaceae</taxon>
        <taxon>Nannocystis</taxon>
    </lineage>
</organism>
<accession>A0ABY7GU75</accession>
<keyword evidence="2" id="KW-0675">Receptor</keyword>
<dbReference type="Proteomes" id="UP001164459">
    <property type="component" value="Chromosome"/>
</dbReference>
<proteinExistence type="predicted"/>
<gene>
    <name evidence="2" type="ORF">O0S08_30405</name>
</gene>
<keyword evidence="3" id="KW-1185">Reference proteome</keyword>
<dbReference type="InterPro" id="IPR000157">
    <property type="entry name" value="TIR_dom"/>
</dbReference>
<dbReference type="SUPFAM" id="SSF52200">
    <property type="entry name" value="Toll/Interleukin receptor TIR domain"/>
    <property type="match status" value="1"/>
</dbReference>
<protein>
    <submittedName>
        <fullName evidence="2">Toll/interleukin-1 receptor domain-containing protein</fullName>
    </submittedName>
</protein>
<evidence type="ECO:0000259" key="1">
    <source>
        <dbReference type="Pfam" id="PF13676"/>
    </source>
</evidence>